<dbReference type="InterPro" id="IPR037518">
    <property type="entry name" value="MPN"/>
</dbReference>
<dbReference type="GO" id="GO:0006508">
    <property type="term" value="P:proteolysis"/>
    <property type="evidence" value="ECO:0007669"/>
    <property type="project" value="UniProtKB-KW"/>
</dbReference>
<keyword evidence="6" id="KW-0482">Metalloprotease</keyword>
<evidence type="ECO:0000256" key="2">
    <source>
        <dbReference type="ARBA" id="ARBA00022670"/>
    </source>
</evidence>
<keyword evidence="5" id="KW-0862">Zinc</keyword>
<evidence type="ECO:0000313" key="9">
    <source>
        <dbReference type="Proteomes" id="UP000286268"/>
    </source>
</evidence>
<dbReference type="EMBL" id="CP025746">
    <property type="protein sequence ID" value="QAA32727.1"/>
    <property type="molecule type" value="Genomic_DNA"/>
</dbReference>
<evidence type="ECO:0000256" key="4">
    <source>
        <dbReference type="ARBA" id="ARBA00022801"/>
    </source>
</evidence>
<evidence type="ECO:0000313" key="8">
    <source>
        <dbReference type="EMBL" id="QAA32727.1"/>
    </source>
</evidence>
<proteinExistence type="inferred from homology"/>
<organism evidence="8 9">
    <name type="scientific">Clostridium manihotivorum</name>
    <dbReference type="NCBI Taxonomy" id="2320868"/>
    <lineage>
        <taxon>Bacteria</taxon>
        <taxon>Bacillati</taxon>
        <taxon>Bacillota</taxon>
        <taxon>Clostridia</taxon>
        <taxon>Eubacteriales</taxon>
        <taxon>Clostridiaceae</taxon>
        <taxon>Clostridium</taxon>
    </lineage>
</organism>
<sequence>MMNNMPHTQNFLKGLTTLTGLSMKKIQEYAKGNSPFNILEHPLIIDPNEKQLQKIGLLNEFIASYNLLKEYESENKIKITSPEKAAAFFVPLLSGKKDRESFMVAFLDNGNNIIHSSEVSKGTVSQAMVYPREVLKQALACDCTAVILAHNHPGGSINPSVEDKAMTQRLVDIFHPLDIRIHDHIIVADTKYTSMAEEGMMPKSPIERANYEPFKVVETAKEEQLGYDDSIEDEEWELE</sequence>
<accession>A0A3R5UFU8</accession>
<evidence type="ECO:0000256" key="3">
    <source>
        <dbReference type="ARBA" id="ARBA00022723"/>
    </source>
</evidence>
<evidence type="ECO:0000256" key="5">
    <source>
        <dbReference type="ARBA" id="ARBA00022833"/>
    </source>
</evidence>
<gene>
    <name evidence="8" type="ORF">C1I91_14385</name>
</gene>
<dbReference type="Proteomes" id="UP000286268">
    <property type="component" value="Chromosome"/>
</dbReference>
<dbReference type="OrthoDB" id="9804482at2"/>
<dbReference type="AlphaFoldDB" id="A0A3R5UFU8"/>
<keyword evidence="9" id="KW-1185">Reference proteome</keyword>
<evidence type="ECO:0000256" key="1">
    <source>
        <dbReference type="ARBA" id="ARBA00010243"/>
    </source>
</evidence>
<dbReference type="InterPro" id="IPR001405">
    <property type="entry name" value="UPF0758"/>
</dbReference>
<dbReference type="GO" id="GO:0008237">
    <property type="term" value="F:metallopeptidase activity"/>
    <property type="evidence" value="ECO:0007669"/>
    <property type="project" value="UniProtKB-KW"/>
</dbReference>
<evidence type="ECO:0000256" key="6">
    <source>
        <dbReference type="ARBA" id="ARBA00023049"/>
    </source>
</evidence>
<evidence type="ECO:0000259" key="7">
    <source>
        <dbReference type="PROSITE" id="PS50249"/>
    </source>
</evidence>
<dbReference type="PANTHER" id="PTHR30471:SF3">
    <property type="entry name" value="UPF0758 PROTEIN YEES-RELATED"/>
    <property type="match status" value="1"/>
</dbReference>
<dbReference type="KEGG" id="cmah:C1I91_14385"/>
<dbReference type="Pfam" id="PF04002">
    <property type="entry name" value="RadC"/>
    <property type="match status" value="1"/>
</dbReference>
<keyword evidence="2" id="KW-0645">Protease</keyword>
<dbReference type="PANTHER" id="PTHR30471">
    <property type="entry name" value="DNA REPAIR PROTEIN RADC"/>
    <property type="match status" value="1"/>
</dbReference>
<protein>
    <submittedName>
        <fullName evidence="8">DNA repair protein</fullName>
    </submittedName>
</protein>
<feature type="domain" description="MPN" evidence="7">
    <location>
        <begin position="78"/>
        <end position="201"/>
    </location>
</feature>
<reference evidence="8 9" key="1">
    <citation type="submission" date="2018-01" db="EMBL/GenBank/DDBJ databases">
        <title>Genome Sequencing and Assembly of Anaerobacter polyendosporus strain CT4.</title>
        <authorList>
            <person name="Tachaapaikoon C."/>
            <person name="Sutheeworapong S."/>
            <person name="Jenjaroenpun P."/>
            <person name="Wongsurawat T."/>
            <person name="Nookeaw I."/>
            <person name="Cheawchanlertfa P."/>
            <person name="Kosugi A."/>
            <person name="Cheevadhanarak S."/>
            <person name="Ratanakhanokchai K."/>
        </authorList>
    </citation>
    <scope>NUCLEOTIDE SEQUENCE [LARGE SCALE GENOMIC DNA]</scope>
    <source>
        <strain evidence="8 9">CT4</strain>
    </source>
</reference>
<dbReference type="GO" id="GO:0046872">
    <property type="term" value="F:metal ion binding"/>
    <property type="evidence" value="ECO:0007669"/>
    <property type="project" value="UniProtKB-KW"/>
</dbReference>
<dbReference type="Gene3D" id="3.40.140.10">
    <property type="entry name" value="Cytidine Deaminase, domain 2"/>
    <property type="match status" value="1"/>
</dbReference>
<keyword evidence="4" id="KW-0378">Hydrolase</keyword>
<name>A0A3R5UFU8_9CLOT</name>
<comment type="similarity">
    <text evidence="1">Belongs to the UPF0758 family.</text>
</comment>
<keyword evidence="3" id="KW-0479">Metal-binding</keyword>
<dbReference type="PROSITE" id="PS50249">
    <property type="entry name" value="MPN"/>
    <property type="match status" value="1"/>
</dbReference>
<dbReference type="InterPro" id="IPR025657">
    <property type="entry name" value="RadC_JAB"/>
</dbReference>
<dbReference type="CDD" id="cd08071">
    <property type="entry name" value="MPN_DUF2466"/>
    <property type="match status" value="1"/>
</dbReference>